<organism evidence="2">
    <name type="scientific">Rhipicephalus appendiculatus</name>
    <name type="common">Brown ear tick</name>
    <dbReference type="NCBI Taxonomy" id="34631"/>
    <lineage>
        <taxon>Eukaryota</taxon>
        <taxon>Metazoa</taxon>
        <taxon>Ecdysozoa</taxon>
        <taxon>Arthropoda</taxon>
        <taxon>Chelicerata</taxon>
        <taxon>Arachnida</taxon>
        <taxon>Acari</taxon>
        <taxon>Parasitiformes</taxon>
        <taxon>Ixodida</taxon>
        <taxon>Ixodoidea</taxon>
        <taxon>Ixodidae</taxon>
        <taxon>Rhipicephalinae</taxon>
        <taxon>Rhipicephalus</taxon>
        <taxon>Rhipicephalus</taxon>
    </lineage>
</organism>
<reference evidence="2" key="1">
    <citation type="journal article" date="2016" name="Ticks Tick Borne Dis.">
        <title>De novo assembly and annotation of the salivary gland transcriptome of Rhipicephalus appendiculatus male and female ticks during blood feeding.</title>
        <authorList>
            <person name="de Castro M.H."/>
            <person name="de Klerk D."/>
            <person name="Pienaar R."/>
            <person name="Latif A.A."/>
            <person name="Rees D.J."/>
            <person name="Mans B.J."/>
        </authorList>
    </citation>
    <scope>NUCLEOTIDE SEQUENCE</scope>
    <source>
        <tissue evidence="2">Salivary glands</tissue>
    </source>
</reference>
<evidence type="ECO:0008006" key="3">
    <source>
        <dbReference type="Google" id="ProtNLM"/>
    </source>
</evidence>
<dbReference type="EMBL" id="GEDV01011298">
    <property type="protein sequence ID" value="JAP77259.1"/>
    <property type="molecule type" value="Transcribed_RNA"/>
</dbReference>
<accession>A0A131YDA3</accession>
<evidence type="ECO:0000313" key="2">
    <source>
        <dbReference type="EMBL" id="JAP77259.1"/>
    </source>
</evidence>
<dbReference type="AlphaFoldDB" id="A0A131YDA3"/>
<sequence length="86" mass="9729">MKRKLICLFILALLLAISESQKRIYRRRPHFWIRPMMGLPGEPSSESENACIGDCPPDANLGDVCGTGCICLRLMGYFARRRLVCV</sequence>
<protein>
    <recommendedName>
        <fullName evidence="3">TIL domain containing protein</fullName>
    </recommendedName>
</protein>
<keyword evidence="1" id="KW-0732">Signal</keyword>
<proteinExistence type="predicted"/>
<evidence type="ECO:0000256" key="1">
    <source>
        <dbReference type="SAM" id="SignalP"/>
    </source>
</evidence>
<name>A0A131YDA3_RHIAP</name>
<feature type="chain" id="PRO_5007284658" description="TIL domain containing protein" evidence="1">
    <location>
        <begin position="21"/>
        <end position="86"/>
    </location>
</feature>
<feature type="signal peptide" evidence="1">
    <location>
        <begin position="1"/>
        <end position="20"/>
    </location>
</feature>